<gene>
    <name evidence="1" type="ORF">SCABRO_01377</name>
</gene>
<dbReference type="Gene3D" id="1.10.1220.10">
    <property type="entry name" value="Met repressor-like"/>
    <property type="match status" value="1"/>
</dbReference>
<dbReference type="EMBL" id="JRYO01000085">
    <property type="protein sequence ID" value="KHE92988.1"/>
    <property type="molecule type" value="Genomic_DNA"/>
</dbReference>
<dbReference type="eggNOG" id="ENOG5033CKN">
    <property type="taxonomic scope" value="Bacteria"/>
</dbReference>
<proteinExistence type="predicted"/>
<evidence type="ECO:0000313" key="2">
    <source>
        <dbReference type="Proteomes" id="UP000030652"/>
    </source>
</evidence>
<name>A0A0B0EPD9_9BACT</name>
<evidence type="ECO:0000313" key="1">
    <source>
        <dbReference type="EMBL" id="KHE92988.1"/>
    </source>
</evidence>
<comment type="caution">
    <text evidence="1">The sequence shown here is derived from an EMBL/GenBank/DDBJ whole genome shotgun (WGS) entry which is preliminary data.</text>
</comment>
<reference evidence="1 2" key="1">
    <citation type="submission" date="2014-10" db="EMBL/GenBank/DDBJ databases">
        <title>Draft genome of anammox bacterium scalindua brodae, obtained using differential coverage binning of sequence data from two enrichment reactors.</title>
        <authorList>
            <person name="Speth D.R."/>
            <person name="Russ L."/>
            <person name="Kartal B."/>
            <person name="Op den Camp H.J."/>
            <person name="Dutilh B.E."/>
            <person name="Jetten M.S."/>
        </authorList>
    </citation>
    <scope>NUCLEOTIDE SEQUENCE [LARGE SCALE GENOMIC DNA]</scope>
    <source>
        <strain evidence="1">RU1</strain>
    </source>
</reference>
<protein>
    <recommendedName>
        <fullName evidence="3">CopG family transcriptional regulator</fullName>
    </recommendedName>
</protein>
<dbReference type="InterPro" id="IPR010985">
    <property type="entry name" value="Ribbon_hlx_hlx"/>
</dbReference>
<sequence>MKTIKVALPEKLCIEVDNYVKNGWFTDEGELLRTALQEFIRHNRIKLTDQFMKEDIEWALKAKTSTK</sequence>
<accession>A0A0B0EPD9</accession>
<dbReference type="SUPFAM" id="SSF47598">
    <property type="entry name" value="Ribbon-helix-helix"/>
    <property type="match status" value="1"/>
</dbReference>
<dbReference type="AlphaFoldDB" id="A0A0B0EPD9"/>
<organism evidence="1 2">
    <name type="scientific">Candidatus Scalindua brodae</name>
    <dbReference type="NCBI Taxonomy" id="237368"/>
    <lineage>
        <taxon>Bacteria</taxon>
        <taxon>Pseudomonadati</taxon>
        <taxon>Planctomycetota</taxon>
        <taxon>Candidatus Brocadiia</taxon>
        <taxon>Candidatus Brocadiales</taxon>
        <taxon>Candidatus Scalinduaceae</taxon>
        <taxon>Candidatus Scalindua</taxon>
    </lineage>
</organism>
<evidence type="ECO:0008006" key="3">
    <source>
        <dbReference type="Google" id="ProtNLM"/>
    </source>
</evidence>
<dbReference type="Proteomes" id="UP000030652">
    <property type="component" value="Unassembled WGS sequence"/>
</dbReference>
<dbReference type="GO" id="GO:0006355">
    <property type="term" value="P:regulation of DNA-templated transcription"/>
    <property type="evidence" value="ECO:0007669"/>
    <property type="project" value="InterPro"/>
</dbReference>
<dbReference type="InterPro" id="IPR013321">
    <property type="entry name" value="Arc_rbn_hlx_hlx"/>
</dbReference>